<evidence type="ECO:0000313" key="2">
    <source>
        <dbReference type="EMBL" id="OMP08467.1"/>
    </source>
</evidence>
<feature type="compositionally biased region" description="Low complexity" evidence="1">
    <location>
        <begin position="43"/>
        <end position="72"/>
    </location>
</feature>
<feature type="compositionally biased region" description="Polar residues" evidence="1">
    <location>
        <begin position="73"/>
        <end position="87"/>
    </location>
</feature>
<protein>
    <submittedName>
        <fullName evidence="2">Uncharacterized protein</fullName>
    </submittedName>
</protein>
<keyword evidence="3" id="KW-1185">Reference proteome</keyword>
<evidence type="ECO:0000256" key="1">
    <source>
        <dbReference type="SAM" id="MobiDB-lite"/>
    </source>
</evidence>
<feature type="region of interest" description="Disordered" evidence="1">
    <location>
        <begin position="25"/>
        <end position="129"/>
    </location>
</feature>
<dbReference type="EMBL" id="AWUE01012708">
    <property type="protein sequence ID" value="OMP08467.1"/>
    <property type="molecule type" value="Genomic_DNA"/>
</dbReference>
<sequence>MATPISIDSTCRTAAWHVKIFSPSPTSLEPAMENPNTTAPHHISTSINSENLSSSSTNTTHLSTSLSSTTITYHESFSSEQPQQPCSIHTGPEPHSGDGRPCGPRRERPSEPTPKIPPQARTLNPHQLIPMNVPPPPCPPAISLLTLLNFLLVLNQRSP</sequence>
<gene>
    <name evidence="2" type="ORF">COLO4_06445</name>
</gene>
<organism evidence="2 3">
    <name type="scientific">Corchorus olitorius</name>
    <dbReference type="NCBI Taxonomy" id="93759"/>
    <lineage>
        <taxon>Eukaryota</taxon>
        <taxon>Viridiplantae</taxon>
        <taxon>Streptophyta</taxon>
        <taxon>Embryophyta</taxon>
        <taxon>Tracheophyta</taxon>
        <taxon>Spermatophyta</taxon>
        <taxon>Magnoliopsida</taxon>
        <taxon>eudicotyledons</taxon>
        <taxon>Gunneridae</taxon>
        <taxon>Pentapetalae</taxon>
        <taxon>rosids</taxon>
        <taxon>malvids</taxon>
        <taxon>Malvales</taxon>
        <taxon>Malvaceae</taxon>
        <taxon>Grewioideae</taxon>
        <taxon>Apeibeae</taxon>
        <taxon>Corchorus</taxon>
    </lineage>
</organism>
<dbReference type="Proteomes" id="UP000187203">
    <property type="component" value="Unassembled WGS sequence"/>
</dbReference>
<reference evidence="3" key="1">
    <citation type="submission" date="2013-09" db="EMBL/GenBank/DDBJ databases">
        <title>Corchorus olitorius genome sequencing.</title>
        <authorList>
            <person name="Alam M."/>
            <person name="Haque M.S."/>
            <person name="Islam M.S."/>
            <person name="Emdad E.M."/>
            <person name="Islam M.M."/>
            <person name="Ahmed B."/>
            <person name="Halim A."/>
            <person name="Hossen Q.M.M."/>
            <person name="Hossain M.Z."/>
            <person name="Ahmed R."/>
            <person name="Khan M.M."/>
            <person name="Islam R."/>
            <person name="Rashid M.M."/>
            <person name="Khan S.A."/>
            <person name="Rahman M.S."/>
            <person name="Alam M."/>
            <person name="Yahiya A.S."/>
            <person name="Khan M.S."/>
            <person name="Azam M.S."/>
            <person name="Haque T."/>
            <person name="Lashkar M.Z.H."/>
            <person name="Akhand A.I."/>
            <person name="Morshed G."/>
            <person name="Roy S."/>
            <person name="Uddin K.S."/>
            <person name="Rabeya T."/>
            <person name="Hossain A.S."/>
            <person name="Chowdhury A."/>
            <person name="Snigdha A.R."/>
            <person name="Mortoza M.S."/>
            <person name="Matin S.A."/>
            <person name="Hoque S.M.E."/>
            <person name="Islam M.K."/>
            <person name="Roy D.K."/>
            <person name="Haider R."/>
            <person name="Moosa M.M."/>
            <person name="Elias S.M."/>
            <person name="Hasan A.M."/>
            <person name="Jahan S."/>
            <person name="Shafiuddin M."/>
            <person name="Mahmood N."/>
            <person name="Shommy N.S."/>
        </authorList>
    </citation>
    <scope>NUCLEOTIDE SEQUENCE [LARGE SCALE GENOMIC DNA]</scope>
    <source>
        <strain evidence="3">cv. O-4</strain>
    </source>
</reference>
<dbReference type="AlphaFoldDB" id="A0A1R3KMZ7"/>
<name>A0A1R3KMZ7_9ROSI</name>
<accession>A0A1R3KMZ7</accession>
<evidence type="ECO:0000313" key="3">
    <source>
        <dbReference type="Proteomes" id="UP000187203"/>
    </source>
</evidence>
<proteinExistence type="predicted"/>
<comment type="caution">
    <text evidence="2">The sequence shown here is derived from an EMBL/GenBank/DDBJ whole genome shotgun (WGS) entry which is preliminary data.</text>
</comment>